<dbReference type="EMBL" id="JACGCM010002161">
    <property type="protein sequence ID" value="KAF6143928.1"/>
    <property type="molecule type" value="Genomic_DNA"/>
</dbReference>
<dbReference type="InterPro" id="IPR036514">
    <property type="entry name" value="SGNH_hydro_sf"/>
</dbReference>
<evidence type="ECO:0000256" key="1">
    <source>
        <dbReference type="ARBA" id="ARBA00004613"/>
    </source>
</evidence>
<evidence type="ECO:0000256" key="4">
    <source>
        <dbReference type="ARBA" id="ARBA00022729"/>
    </source>
</evidence>
<protein>
    <recommendedName>
        <fullName evidence="10">GDSL esterase/lipase</fullName>
    </recommendedName>
</protein>
<evidence type="ECO:0000256" key="6">
    <source>
        <dbReference type="ARBA" id="ARBA00022963"/>
    </source>
</evidence>
<evidence type="ECO:0000256" key="5">
    <source>
        <dbReference type="ARBA" id="ARBA00022801"/>
    </source>
</evidence>
<dbReference type="Proteomes" id="UP000541444">
    <property type="component" value="Unassembled WGS sequence"/>
</dbReference>
<dbReference type="GO" id="GO:0005576">
    <property type="term" value="C:extracellular region"/>
    <property type="evidence" value="ECO:0007669"/>
    <property type="project" value="UniProtKB-SubCell"/>
</dbReference>
<keyword evidence="5" id="KW-0378">Hydrolase</keyword>
<dbReference type="OrthoDB" id="1600564at2759"/>
<dbReference type="InterPro" id="IPR035669">
    <property type="entry name" value="SGNH_plant_lipase-like"/>
</dbReference>
<evidence type="ECO:0008006" key="10">
    <source>
        <dbReference type="Google" id="ProtNLM"/>
    </source>
</evidence>
<keyword evidence="7" id="KW-0443">Lipid metabolism</keyword>
<comment type="caution">
    <text evidence="8">The sequence shown here is derived from an EMBL/GenBank/DDBJ whole genome shotgun (WGS) entry which is preliminary data.</text>
</comment>
<evidence type="ECO:0000256" key="7">
    <source>
        <dbReference type="ARBA" id="ARBA00023098"/>
    </source>
</evidence>
<sequence length="304" mass="33582">MMKKSSKMIKDVRLRSFYVFTVFVLECCSNGALGAQQVPAMFVFGDSLVDVGNNNFLSSIARANYLPYGIDFNHWPTGRFTNGRTIVDLLGERLGFSAYIPAYADPSTVGPRILNGVNYASAAAGILDETGQHYGERFSLSQQVLSFENTVNQLRTQMSAGRNLTQYLAKSLAILVFGSNDYLNNYLMPSVYPSSYNYSPPNFANMLLNHYTRQILALYSVGLRKFILPGIGPLGCIPNQIATRQAEPGRCVDHINEMLGTFNEGLRSLVDQLNVNHPGAIFVYANTYGFIGDILNNMAAYGKI</sequence>
<organism evidence="8 9">
    <name type="scientific">Kingdonia uniflora</name>
    <dbReference type="NCBI Taxonomy" id="39325"/>
    <lineage>
        <taxon>Eukaryota</taxon>
        <taxon>Viridiplantae</taxon>
        <taxon>Streptophyta</taxon>
        <taxon>Embryophyta</taxon>
        <taxon>Tracheophyta</taxon>
        <taxon>Spermatophyta</taxon>
        <taxon>Magnoliopsida</taxon>
        <taxon>Ranunculales</taxon>
        <taxon>Circaeasteraceae</taxon>
        <taxon>Kingdonia</taxon>
    </lineage>
</organism>
<evidence type="ECO:0000313" key="8">
    <source>
        <dbReference type="EMBL" id="KAF6143928.1"/>
    </source>
</evidence>
<keyword evidence="3" id="KW-0964">Secreted</keyword>
<proteinExistence type="inferred from homology"/>
<dbReference type="PANTHER" id="PTHR45650">
    <property type="entry name" value="GDSL-LIKE LIPASE/ACYLHYDROLASE-RELATED"/>
    <property type="match status" value="1"/>
</dbReference>
<dbReference type="InterPro" id="IPR001087">
    <property type="entry name" value="GDSL"/>
</dbReference>
<keyword evidence="9" id="KW-1185">Reference proteome</keyword>
<dbReference type="InterPro" id="IPR051238">
    <property type="entry name" value="GDSL_esterase/lipase"/>
</dbReference>
<evidence type="ECO:0000313" key="9">
    <source>
        <dbReference type="Proteomes" id="UP000541444"/>
    </source>
</evidence>
<dbReference type="GO" id="GO:0016042">
    <property type="term" value="P:lipid catabolic process"/>
    <property type="evidence" value="ECO:0007669"/>
    <property type="project" value="UniProtKB-KW"/>
</dbReference>
<keyword evidence="4" id="KW-0732">Signal</keyword>
<evidence type="ECO:0000256" key="2">
    <source>
        <dbReference type="ARBA" id="ARBA00008668"/>
    </source>
</evidence>
<dbReference type="AlphaFoldDB" id="A0A7J7LN02"/>
<keyword evidence="6" id="KW-0442">Lipid degradation</keyword>
<dbReference type="CDD" id="cd01837">
    <property type="entry name" value="SGNH_plant_lipase_like"/>
    <property type="match status" value="1"/>
</dbReference>
<accession>A0A7J7LN02</accession>
<gene>
    <name evidence="8" type="ORF">GIB67_001722</name>
</gene>
<dbReference type="Gene3D" id="3.40.50.1110">
    <property type="entry name" value="SGNH hydrolase"/>
    <property type="match status" value="1"/>
</dbReference>
<dbReference type="GO" id="GO:0016788">
    <property type="term" value="F:hydrolase activity, acting on ester bonds"/>
    <property type="evidence" value="ECO:0007669"/>
    <property type="project" value="InterPro"/>
</dbReference>
<name>A0A7J7LN02_9MAGN</name>
<comment type="subcellular location">
    <subcellularLocation>
        <location evidence="1">Secreted</location>
    </subcellularLocation>
</comment>
<dbReference type="PANTHER" id="PTHR45650:SF8">
    <property type="entry name" value="GDSL ESTERASE_LIPASE"/>
    <property type="match status" value="1"/>
</dbReference>
<evidence type="ECO:0000256" key="3">
    <source>
        <dbReference type="ARBA" id="ARBA00022525"/>
    </source>
</evidence>
<comment type="similarity">
    <text evidence="2">Belongs to the 'GDSL' lipolytic enzyme family.</text>
</comment>
<reference evidence="8 9" key="1">
    <citation type="journal article" date="2020" name="IScience">
        <title>Genome Sequencing of the Endangered Kingdonia uniflora (Circaeasteraceae, Ranunculales) Reveals Potential Mechanisms of Evolutionary Specialization.</title>
        <authorList>
            <person name="Sun Y."/>
            <person name="Deng T."/>
            <person name="Zhang A."/>
            <person name="Moore M.J."/>
            <person name="Landis J.B."/>
            <person name="Lin N."/>
            <person name="Zhang H."/>
            <person name="Zhang X."/>
            <person name="Huang J."/>
            <person name="Zhang X."/>
            <person name="Sun H."/>
            <person name="Wang H."/>
        </authorList>
    </citation>
    <scope>NUCLEOTIDE SEQUENCE [LARGE SCALE GENOMIC DNA]</scope>
    <source>
        <strain evidence="8">TB1705</strain>
        <tissue evidence="8">Leaf</tissue>
    </source>
</reference>
<dbReference type="Pfam" id="PF00657">
    <property type="entry name" value="Lipase_GDSL"/>
    <property type="match status" value="1"/>
</dbReference>